<protein>
    <recommendedName>
        <fullName evidence="4">Zn(2)-C6 fungal-type domain-containing protein</fullName>
    </recommendedName>
</protein>
<dbReference type="Proteomes" id="UP001412239">
    <property type="component" value="Unassembled WGS sequence"/>
</dbReference>
<evidence type="ECO:0000313" key="6">
    <source>
        <dbReference type="Proteomes" id="UP001412239"/>
    </source>
</evidence>
<reference evidence="5" key="1">
    <citation type="submission" date="2015-10" db="EMBL/GenBank/DDBJ databases">
        <authorList>
            <person name="Regsiter A."/>
            <person name="william w."/>
        </authorList>
    </citation>
    <scope>NUCLEOTIDE SEQUENCE</scope>
    <source>
        <strain evidence="5">Montdore</strain>
    </source>
</reference>
<dbReference type="SUPFAM" id="SSF57701">
    <property type="entry name" value="Zn2/Cys6 DNA-binding domain"/>
    <property type="match status" value="1"/>
</dbReference>
<dbReference type="InterPro" id="IPR053230">
    <property type="entry name" value="Trans_reg_galc"/>
</dbReference>
<keyword evidence="6" id="KW-1185">Reference proteome</keyword>
<feature type="region of interest" description="Disordered" evidence="3">
    <location>
        <begin position="131"/>
        <end position="178"/>
    </location>
</feature>
<evidence type="ECO:0000256" key="2">
    <source>
        <dbReference type="ARBA" id="ARBA00023242"/>
    </source>
</evidence>
<dbReference type="SMART" id="SM00066">
    <property type="entry name" value="GAL4"/>
    <property type="match status" value="1"/>
</dbReference>
<dbReference type="CDD" id="cd00067">
    <property type="entry name" value="GAL4"/>
    <property type="match status" value="1"/>
</dbReference>
<evidence type="ECO:0000313" key="5">
    <source>
        <dbReference type="EMBL" id="CUS07415.1"/>
    </source>
</evidence>
<gene>
    <name evidence="5" type="ORF">GSTUAT00008495001</name>
</gene>
<dbReference type="InterPro" id="IPR001138">
    <property type="entry name" value="Zn2Cys6_DnaBD"/>
</dbReference>
<dbReference type="GO" id="GO:0008270">
    <property type="term" value="F:zinc ion binding"/>
    <property type="evidence" value="ECO:0007669"/>
    <property type="project" value="InterPro"/>
</dbReference>
<keyword evidence="1" id="KW-0479">Metal-binding</keyword>
<dbReference type="PROSITE" id="PS00463">
    <property type="entry name" value="ZN2_CY6_FUNGAL_1"/>
    <property type="match status" value="1"/>
</dbReference>
<dbReference type="Gene3D" id="4.10.240.10">
    <property type="entry name" value="Zn(2)-C6 fungal-type DNA-binding domain"/>
    <property type="match status" value="1"/>
</dbReference>
<proteinExistence type="predicted"/>
<dbReference type="GO" id="GO:0003677">
    <property type="term" value="F:DNA binding"/>
    <property type="evidence" value="ECO:0007669"/>
    <property type="project" value="InterPro"/>
</dbReference>
<dbReference type="GO" id="GO:0000981">
    <property type="term" value="F:DNA-binding transcription factor activity, RNA polymerase II-specific"/>
    <property type="evidence" value="ECO:0007669"/>
    <property type="project" value="InterPro"/>
</dbReference>
<dbReference type="PROSITE" id="PS50048">
    <property type="entry name" value="ZN2_CY6_FUNGAL_2"/>
    <property type="match status" value="1"/>
</dbReference>
<feature type="domain" description="Zn(2)-C6 fungal-type" evidence="4">
    <location>
        <begin position="53"/>
        <end position="83"/>
    </location>
</feature>
<dbReference type="InterPro" id="IPR036864">
    <property type="entry name" value="Zn2-C6_fun-type_DNA-bd_sf"/>
</dbReference>
<dbReference type="PANTHER" id="PTHR47654">
    <property type="entry name" value="ZN(II)2CYS6 TRANSCRIPTION FACTOR (EUROFUNG)-RELATED"/>
    <property type="match status" value="1"/>
</dbReference>
<evidence type="ECO:0000256" key="1">
    <source>
        <dbReference type="ARBA" id="ARBA00022723"/>
    </source>
</evidence>
<keyword evidence="2" id="KW-0539">Nucleus</keyword>
<organism evidence="5 6">
    <name type="scientific">Tuber aestivum</name>
    <name type="common">summer truffle</name>
    <dbReference type="NCBI Taxonomy" id="59557"/>
    <lineage>
        <taxon>Eukaryota</taxon>
        <taxon>Fungi</taxon>
        <taxon>Dikarya</taxon>
        <taxon>Ascomycota</taxon>
        <taxon>Pezizomycotina</taxon>
        <taxon>Pezizomycetes</taxon>
        <taxon>Pezizales</taxon>
        <taxon>Tuberaceae</taxon>
        <taxon>Tuber</taxon>
    </lineage>
</organism>
<dbReference type="Pfam" id="PF04082">
    <property type="entry name" value="Fungal_trans"/>
    <property type="match status" value="1"/>
</dbReference>
<dbReference type="InterPro" id="IPR007219">
    <property type="entry name" value="XnlR_reg_dom"/>
</dbReference>
<name>A0A292PL53_9PEZI</name>
<evidence type="ECO:0000259" key="4">
    <source>
        <dbReference type="PROSITE" id="PS50048"/>
    </source>
</evidence>
<accession>A0A292PL53</accession>
<dbReference type="CDD" id="cd12148">
    <property type="entry name" value="fungal_TF_MHR"/>
    <property type="match status" value="1"/>
</dbReference>
<sequence length="737" mass="83241">MDPEEGYLATVGGAASVVAEVAPLSERAKVPIPRGRALSSRAAERKNKRASHACEPCRQRKTKCDVRRPVCTHCADYKINCYYGEGKREMARKRLQELEARTEAYEKLLKELLPGLDSAAQVTVQDALKVPRTTSGAARKSPREPVIQESQRPARPLSSDSESSDDRDSDDDPDHLAEDINTLSINNPIGYMGKSSEVLWINLLKEEIRSYPDGIPVEKSDQLERSASGQGEEAGWTYHLDDIDISFSDKQIDAYALPPKDLADSLVNIYFETVHPLFPIIYKGLFKHQFEVLYQTRDPAKVARKWLAIMNLVFAIGARHLSMIGEDEADVWQHVTFFLRARLLGALDGGLVFEIATLQNVQAMGLTGMYLLASKQTNRYSWNVAGLAIRHAYGMGLHLRTVASTLDAGQKELRVRVWYSICYLEATLGLITGRPSALQAHQSNAPLPRSKDFDPESGPAQDAYFTALTKLSSIASEVLSQLYSTRSRLVMQKSWEHLQETMERTDRRLERWKSKLIPSLSFGAAPGNIDNYNNFMSQRVDLALRYHNIRILIFRPCVCQLELGVAREIGFSQEFNRWGARTCVSSARNIVSIITNTSGDKREQLMKIPWWCMLHYLVAAEAILLLETIHQRASKVDGGIFGDMYQVVKWLHEIPGNDMASRRTHEQLSKLLERVLSIVERETGDSGVRGNKSEESGQKDKTGWLRDDFALHMAEQGHMRSGDDLWDLERNFEMQYF</sequence>
<dbReference type="EMBL" id="LN891210">
    <property type="protein sequence ID" value="CUS07415.1"/>
    <property type="molecule type" value="Genomic_DNA"/>
</dbReference>
<evidence type="ECO:0000256" key="3">
    <source>
        <dbReference type="SAM" id="MobiDB-lite"/>
    </source>
</evidence>
<dbReference type="PANTHER" id="PTHR47654:SF5">
    <property type="entry name" value="TRANSCRIPTION FACTOR DOMAIN-CONTAINING PROTEIN"/>
    <property type="match status" value="1"/>
</dbReference>
<dbReference type="Pfam" id="PF00172">
    <property type="entry name" value="Zn_clus"/>
    <property type="match status" value="1"/>
</dbReference>
<feature type="compositionally biased region" description="Acidic residues" evidence="3">
    <location>
        <begin position="162"/>
        <end position="173"/>
    </location>
</feature>
<dbReference type="AlphaFoldDB" id="A0A292PL53"/>
<dbReference type="SMART" id="SM00906">
    <property type="entry name" value="Fungal_trans"/>
    <property type="match status" value="1"/>
</dbReference>
<dbReference type="GO" id="GO:0006351">
    <property type="term" value="P:DNA-templated transcription"/>
    <property type="evidence" value="ECO:0007669"/>
    <property type="project" value="InterPro"/>
</dbReference>